<keyword evidence="12" id="KW-1185">Reference proteome</keyword>
<dbReference type="GO" id="GO:0004252">
    <property type="term" value="F:serine-type endopeptidase activity"/>
    <property type="evidence" value="ECO:0007669"/>
    <property type="project" value="InterPro"/>
</dbReference>
<dbReference type="PROSITE" id="PS51670">
    <property type="entry name" value="SHKT"/>
    <property type="match status" value="1"/>
</dbReference>
<evidence type="ECO:0000256" key="4">
    <source>
        <dbReference type="ARBA" id="ARBA00022825"/>
    </source>
</evidence>
<keyword evidence="1" id="KW-0800">Toxin</keyword>
<dbReference type="PROSITE" id="PS50240">
    <property type="entry name" value="TRYPSIN_DOM"/>
    <property type="match status" value="1"/>
</dbReference>
<evidence type="ECO:0000256" key="7">
    <source>
        <dbReference type="RuleBase" id="RU363034"/>
    </source>
</evidence>
<feature type="signal peptide" evidence="8">
    <location>
        <begin position="1"/>
        <end position="19"/>
    </location>
</feature>
<dbReference type="PROSITE" id="PS00134">
    <property type="entry name" value="TRYPSIN_HIS"/>
    <property type="match status" value="1"/>
</dbReference>
<dbReference type="InterPro" id="IPR001254">
    <property type="entry name" value="Trypsin_dom"/>
</dbReference>
<evidence type="ECO:0000256" key="6">
    <source>
        <dbReference type="PROSITE-ProRule" id="PRU01005"/>
    </source>
</evidence>
<keyword evidence="3 7" id="KW-0378">Hydrolase</keyword>
<dbReference type="Gene3D" id="2.40.10.10">
    <property type="entry name" value="Trypsin-like serine proteases"/>
    <property type="match status" value="1"/>
</dbReference>
<dbReference type="FunFam" id="2.40.10.10:FF:000003">
    <property type="entry name" value="Transmembrane serine protease 3"/>
    <property type="match status" value="1"/>
</dbReference>
<dbReference type="SUPFAM" id="SSF50494">
    <property type="entry name" value="Trypsin-like serine proteases"/>
    <property type="match status" value="1"/>
</dbReference>
<accession>A0AAD9Q165</accession>
<evidence type="ECO:0000313" key="11">
    <source>
        <dbReference type="EMBL" id="KAK2552733.1"/>
    </source>
</evidence>
<evidence type="ECO:0000256" key="2">
    <source>
        <dbReference type="ARBA" id="ARBA00022670"/>
    </source>
</evidence>
<dbReference type="InterPro" id="IPR018114">
    <property type="entry name" value="TRYPSIN_HIS"/>
</dbReference>
<dbReference type="PANTHER" id="PTHR24252">
    <property type="entry name" value="ACROSIN-RELATED"/>
    <property type="match status" value="1"/>
</dbReference>
<name>A0AAD9Q165_ACRCE</name>
<dbReference type="InterPro" id="IPR009003">
    <property type="entry name" value="Peptidase_S1_PA"/>
</dbReference>
<dbReference type="PROSITE" id="PS00135">
    <property type="entry name" value="TRYPSIN_SER"/>
    <property type="match status" value="1"/>
</dbReference>
<dbReference type="InterPro" id="IPR001314">
    <property type="entry name" value="Peptidase_S1A"/>
</dbReference>
<protein>
    <submittedName>
        <fullName evidence="11">Chymotrypsinogen B</fullName>
    </submittedName>
</protein>
<evidence type="ECO:0000259" key="9">
    <source>
        <dbReference type="PROSITE" id="PS50240"/>
    </source>
</evidence>
<dbReference type="GO" id="GO:0090729">
    <property type="term" value="F:toxin activity"/>
    <property type="evidence" value="ECO:0007669"/>
    <property type="project" value="UniProtKB-KW"/>
</dbReference>
<dbReference type="PRINTS" id="PR00722">
    <property type="entry name" value="CHYMOTRYPSIN"/>
</dbReference>
<comment type="caution">
    <text evidence="6">Lacks conserved residue(s) required for the propagation of feature annotation.</text>
</comment>
<dbReference type="PANTHER" id="PTHR24252:SF7">
    <property type="entry name" value="HYALIN"/>
    <property type="match status" value="1"/>
</dbReference>
<dbReference type="SMART" id="SM00020">
    <property type="entry name" value="Tryp_SPc"/>
    <property type="match status" value="1"/>
</dbReference>
<evidence type="ECO:0000256" key="8">
    <source>
        <dbReference type="SAM" id="SignalP"/>
    </source>
</evidence>
<reference evidence="11" key="2">
    <citation type="journal article" date="2023" name="Science">
        <title>Genomic signatures of disease resistance in endangered staghorn corals.</title>
        <authorList>
            <person name="Vollmer S.V."/>
            <person name="Selwyn J.D."/>
            <person name="Despard B.A."/>
            <person name="Roesel C.L."/>
        </authorList>
    </citation>
    <scope>NUCLEOTIDE SEQUENCE</scope>
    <source>
        <strain evidence="11">K2</strain>
    </source>
</reference>
<comment type="caution">
    <text evidence="11">The sequence shown here is derived from an EMBL/GenBank/DDBJ whole genome shotgun (WGS) entry which is preliminary data.</text>
</comment>
<gene>
    <name evidence="11" type="ORF">P5673_026165</name>
</gene>
<evidence type="ECO:0000256" key="5">
    <source>
        <dbReference type="ARBA" id="ARBA00023157"/>
    </source>
</evidence>
<proteinExistence type="predicted"/>
<keyword evidence="5" id="KW-1015">Disulfide bond</keyword>
<dbReference type="GO" id="GO:0006508">
    <property type="term" value="P:proteolysis"/>
    <property type="evidence" value="ECO:0007669"/>
    <property type="project" value="UniProtKB-KW"/>
</dbReference>
<evidence type="ECO:0000259" key="10">
    <source>
        <dbReference type="PROSITE" id="PS51670"/>
    </source>
</evidence>
<dbReference type="CDD" id="cd00190">
    <property type="entry name" value="Tryp_SPc"/>
    <property type="match status" value="1"/>
</dbReference>
<feature type="domain" description="Peptidase S1" evidence="9">
    <location>
        <begin position="29"/>
        <end position="261"/>
    </location>
</feature>
<evidence type="ECO:0000256" key="3">
    <source>
        <dbReference type="ARBA" id="ARBA00022801"/>
    </source>
</evidence>
<dbReference type="InterPro" id="IPR033116">
    <property type="entry name" value="TRYPSIN_SER"/>
</dbReference>
<sequence>MVLYFGIAILLVGITNTQGCGRKPFLSRVVNGENASPHAWPWQISLRVNGRHICGGSLIAPNWVVTAAHCVDRNPRPSGYTVVVGAHRRTGSTSVQRTYRLRQLFKHEGFSMRNLRNDIALLQLSESIQSSSKVNTVCLPSKNSRVPAGTQCYITGWGRTVGGGNAADTLQQAMLPVASQRDCSRVNGRLLQVDERSMVCAGGQGKGGCQGDSGGPFVCNEGGRFVLRGAVSWGHSRCRTDHYTVFARVSSFIDWIEARKSGGGGGGAGGGGGGGCTDMDHRCSRWTRYCSYHRYVRRNCKKTCSLC</sequence>
<keyword evidence="4 7" id="KW-0720">Serine protease</keyword>
<keyword evidence="2 7" id="KW-0645">Protease</keyword>
<feature type="chain" id="PRO_5042115451" evidence="8">
    <location>
        <begin position="20"/>
        <end position="307"/>
    </location>
</feature>
<organism evidence="11 12">
    <name type="scientific">Acropora cervicornis</name>
    <name type="common">Staghorn coral</name>
    <dbReference type="NCBI Taxonomy" id="6130"/>
    <lineage>
        <taxon>Eukaryota</taxon>
        <taxon>Metazoa</taxon>
        <taxon>Cnidaria</taxon>
        <taxon>Anthozoa</taxon>
        <taxon>Hexacorallia</taxon>
        <taxon>Scleractinia</taxon>
        <taxon>Astrocoeniina</taxon>
        <taxon>Acroporidae</taxon>
        <taxon>Acropora</taxon>
    </lineage>
</organism>
<dbReference type="EMBL" id="JARQWQ010000084">
    <property type="protein sequence ID" value="KAK2552733.1"/>
    <property type="molecule type" value="Genomic_DNA"/>
</dbReference>
<dbReference type="InterPro" id="IPR003582">
    <property type="entry name" value="ShKT_dom"/>
</dbReference>
<feature type="domain" description="ShKT" evidence="10">
    <location>
        <begin position="276"/>
        <end position="307"/>
    </location>
</feature>
<dbReference type="InterPro" id="IPR043504">
    <property type="entry name" value="Peptidase_S1_PA_chymotrypsin"/>
</dbReference>
<dbReference type="Proteomes" id="UP001249851">
    <property type="component" value="Unassembled WGS sequence"/>
</dbReference>
<evidence type="ECO:0000313" key="12">
    <source>
        <dbReference type="Proteomes" id="UP001249851"/>
    </source>
</evidence>
<keyword evidence="8" id="KW-0732">Signal</keyword>
<evidence type="ECO:0000256" key="1">
    <source>
        <dbReference type="ARBA" id="ARBA00022656"/>
    </source>
</evidence>
<dbReference type="Pfam" id="PF00089">
    <property type="entry name" value="Trypsin"/>
    <property type="match status" value="1"/>
</dbReference>
<dbReference type="Pfam" id="PF01549">
    <property type="entry name" value="ShK"/>
    <property type="match status" value="1"/>
</dbReference>
<reference evidence="11" key="1">
    <citation type="journal article" date="2023" name="G3 (Bethesda)">
        <title>Whole genome assembly and annotation of the endangered Caribbean coral Acropora cervicornis.</title>
        <authorList>
            <person name="Selwyn J.D."/>
            <person name="Vollmer S.V."/>
        </authorList>
    </citation>
    <scope>NUCLEOTIDE SEQUENCE</scope>
    <source>
        <strain evidence="11">K2</strain>
    </source>
</reference>
<dbReference type="AlphaFoldDB" id="A0AAD9Q165"/>